<name>A0A2Z6EZA4_HALHR</name>
<accession>A0A2Z6EZA4</accession>
<dbReference type="EMBL" id="AP017372">
    <property type="protein sequence ID" value="BBE10948.1"/>
    <property type="molecule type" value="Genomic_DNA"/>
</dbReference>
<evidence type="ECO:0000313" key="3">
    <source>
        <dbReference type="Proteomes" id="UP000218890"/>
    </source>
</evidence>
<dbReference type="KEGG" id="hhk:HH1059_02510"/>
<sequence>MRPAGAAQHRICLHKATFAAKMPDLVLERDRSASAMDYTKKEPPQERGLSLATIGFPKVGKRRQEEISHK</sequence>
<organism evidence="2 3">
    <name type="scientific">Halorhodospira halochloris</name>
    <name type="common">Ectothiorhodospira halochloris</name>
    <dbReference type="NCBI Taxonomy" id="1052"/>
    <lineage>
        <taxon>Bacteria</taxon>
        <taxon>Pseudomonadati</taxon>
        <taxon>Pseudomonadota</taxon>
        <taxon>Gammaproteobacteria</taxon>
        <taxon>Chromatiales</taxon>
        <taxon>Ectothiorhodospiraceae</taxon>
        <taxon>Halorhodospira</taxon>
    </lineage>
</organism>
<dbReference type="Proteomes" id="UP000218890">
    <property type="component" value="Chromosome"/>
</dbReference>
<protein>
    <submittedName>
        <fullName evidence="2">Uncharacterized protein</fullName>
    </submittedName>
</protein>
<feature type="region of interest" description="Disordered" evidence="1">
    <location>
        <begin position="35"/>
        <end position="70"/>
    </location>
</feature>
<feature type="compositionally biased region" description="Basic and acidic residues" evidence="1">
    <location>
        <begin position="35"/>
        <end position="45"/>
    </location>
</feature>
<evidence type="ECO:0000256" key="1">
    <source>
        <dbReference type="SAM" id="MobiDB-lite"/>
    </source>
</evidence>
<proteinExistence type="predicted"/>
<gene>
    <name evidence="2" type="ORF">HH1059_02510</name>
</gene>
<dbReference type="AlphaFoldDB" id="A0A2Z6EZA4"/>
<evidence type="ECO:0000313" key="2">
    <source>
        <dbReference type="EMBL" id="BBE10948.1"/>
    </source>
</evidence>
<reference evidence="2" key="1">
    <citation type="submission" date="2016-02" db="EMBL/GenBank/DDBJ databases">
        <title>Halorhodospira halochloris DSM-1059 complete genome, version 2.</title>
        <authorList>
            <person name="Tsukatani Y."/>
        </authorList>
    </citation>
    <scope>NUCLEOTIDE SEQUENCE</scope>
    <source>
        <strain evidence="2">DSM 1059</strain>
    </source>
</reference>
<keyword evidence="3" id="KW-1185">Reference proteome</keyword>